<evidence type="ECO:0000313" key="1">
    <source>
        <dbReference type="EMBL" id="CCC46997.1"/>
    </source>
</evidence>
<dbReference type="AlphaFoldDB" id="G0TSR9"/>
<dbReference type="EMBL" id="HE573019">
    <property type="protein sequence ID" value="CCC46997.1"/>
    <property type="molecule type" value="Genomic_DNA"/>
</dbReference>
<gene>
    <name evidence="1" type="ORF">TVY486_0301840</name>
</gene>
<organism evidence="1">
    <name type="scientific">Trypanosoma vivax (strain Y486)</name>
    <dbReference type="NCBI Taxonomy" id="1055687"/>
    <lineage>
        <taxon>Eukaryota</taxon>
        <taxon>Discoba</taxon>
        <taxon>Euglenozoa</taxon>
        <taxon>Kinetoplastea</taxon>
        <taxon>Metakinetoplastina</taxon>
        <taxon>Trypanosomatida</taxon>
        <taxon>Trypanosomatidae</taxon>
        <taxon>Trypanosoma</taxon>
        <taxon>Duttonella</taxon>
    </lineage>
</organism>
<dbReference type="VEuPathDB" id="TriTrypDB:TvY486_0301840"/>
<proteinExistence type="predicted"/>
<reference evidence="1" key="1">
    <citation type="journal article" date="2012" name="Proc. Natl. Acad. Sci. U.S.A.">
        <title>Antigenic diversity is generated by distinct evolutionary mechanisms in African trypanosome species.</title>
        <authorList>
            <person name="Jackson A.P."/>
            <person name="Berry A."/>
            <person name="Aslett M."/>
            <person name="Allison H.C."/>
            <person name="Burton P."/>
            <person name="Vavrova-Anderson J."/>
            <person name="Brown R."/>
            <person name="Browne H."/>
            <person name="Corton N."/>
            <person name="Hauser H."/>
            <person name="Gamble J."/>
            <person name="Gilderthorp R."/>
            <person name="Marcello L."/>
            <person name="McQuillan J."/>
            <person name="Otto T.D."/>
            <person name="Quail M.A."/>
            <person name="Sanders M.J."/>
            <person name="van Tonder A."/>
            <person name="Ginger M.L."/>
            <person name="Field M.C."/>
            <person name="Barry J.D."/>
            <person name="Hertz-Fowler C."/>
            <person name="Berriman M."/>
        </authorList>
    </citation>
    <scope>NUCLEOTIDE SEQUENCE</scope>
    <source>
        <strain evidence="1">Y486</strain>
    </source>
</reference>
<accession>G0TSR9</accession>
<name>G0TSR9_TRYVY</name>
<protein>
    <submittedName>
        <fullName evidence="1">Uncharacterized protein</fullName>
    </submittedName>
</protein>
<sequence>MPYMFTPIAGNQRFLDTFLMYPHSHAVVTSSSSPLSNAYTRRLTSHRVASSVHQVDTLPLFYLSILIPSTGSECMRKHRCIVPLSFIFDAVMLFGWLHHLPLQAGVCRLT</sequence>